<gene>
    <name evidence="3" type="ORF">EV213_108159</name>
</gene>
<dbReference type="InterPro" id="IPR014284">
    <property type="entry name" value="RNA_pol_sigma-70_dom"/>
</dbReference>
<dbReference type="InterPro" id="IPR036388">
    <property type="entry name" value="WH-like_DNA-bd_sf"/>
</dbReference>
<dbReference type="InterPro" id="IPR013325">
    <property type="entry name" value="RNA_pol_sigma_r2"/>
</dbReference>
<accession>A0A4V3D5A0</accession>
<dbReference type="NCBIfam" id="TIGR02937">
    <property type="entry name" value="sigma70-ECF"/>
    <property type="match status" value="1"/>
</dbReference>
<dbReference type="Gene3D" id="1.10.1740.10">
    <property type="match status" value="1"/>
</dbReference>
<organism evidence="3 4">
    <name type="scientific">Aureibacillus halotolerans</name>
    <dbReference type="NCBI Taxonomy" id="1508390"/>
    <lineage>
        <taxon>Bacteria</taxon>
        <taxon>Bacillati</taxon>
        <taxon>Bacillota</taxon>
        <taxon>Bacilli</taxon>
        <taxon>Bacillales</taxon>
        <taxon>Bacillaceae</taxon>
        <taxon>Aureibacillus</taxon>
    </lineage>
</organism>
<dbReference type="PANTHER" id="PTHR30603:SF47">
    <property type="entry name" value="RNA POLYMERASE SIGMA FACTOR SIGD, CHLOROPLASTIC"/>
    <property type="match status" value="1"/>
</dbReference>
<evidence type="ECO:0000313" key="4">
    <source>
        <dbReference type="Proteomes" id="UP000295632"/>
    </source>
</evidence>
<dbReference type="InterPro" id="IPR013249">
    <property type="entry name" value="RNA_pol_sigma70_r4_t2"/>
</dbReference>
<evidence type="ECO:0000313" key="3">
    <source>
        <dbReference type="EMBL" id="TDQ39207.1"/>
    </source>
</evidence>
<dbReference type="GO" id="GO:0016987">
    <property type="term" value="F:sigma factor activity"/>
    <property type="evidence" value="ECO:0007669"/>
    <property type="project" value="InterPro"/>
</dbReference>
<evidence type="ECO:0000259" key="1">
    <source>
        <dbReference type="Pfam" id="PF04542"/>
    </source>
</evidence>
<dbReference type="PANTHER" id="PTHR30603">
    <property type="entry name" value="RNA POLYMERASE SIGMA FACTOR RPO"/>
    <property type="match status" value="1"/>
</dbReference>
<dbReference type="RefSeq" id="WP_133580636.1">
    <property type="nucleotide sequence ID" value="NZ_SNYJ01000008.1"/>
</dbReference>
<dbReference type="OrthoDB" id="9783788at2"/>
<keyword evidence="4" id="KW-1185">Reference proteome</keyword>
<sequence>MDAEIAVHEHAGLVHQQALKYEKAAIVAGLGKEEILQEGFIGLIRACQNFDESRGFTFTTFAVPYVRGYMLSALDKGNRPVKYTSGFTRAVAHIRKNDWQDRKPGDIAKDINLSTEAVEAAFAYMSHTYVSADKEIGKDDGLTLHNVLPTMDDYTAVEIQEFINTLSPDHQRVLKLKGEGKSYTEIAQIMGLTRQAPHNAMRRARRKYATFVERGVRHYNPPNVP</sequence>
<evidence type="ECO:0000259" key="2">
    <source>
        <dbReference type="Pfam" id="PF08281"/>
    </source>
</evidence>
<dbReference type="Gene3D" id="1.10.10.10">
    <property type="entry name" value="Winged helix-like DNA-binding domain superfamily/Winged helix DNA-binding domain"/>
    <property type="match status" value="1"/>
</dbReference>
<dbReference type="SUPFAM" id="SSF88946">
    <property type="entry name" value="Sigma2 domain of RNA polymerase sigma factors"/>
    <property type="match status" value="1"/>
</dbReference>
<comment type="caution">
    <text evidence="3">The sequence shown here is derived from an EMBL/GenBank/DDBJ whole genome shotgun (WGS) entry which is preliminary data.</text>
</comment>
<dbReference type="AlphaFoldDB" id="A0A4V3D5A0"/>
<dbReference type="SUPFAM" id="SSF88659">
    <property type="entry name" value="Sigma3 and sigma4 domains of RNA polymerase sigma factors"/>
    <property type="match status" value="1"/>
</dbReference>
<reference evidence="3 4" key="1">
    <citation type="submission" date="2019-03" db="EMBL/GenBank/DDBJ databases">
        <title>Genomic Encyclopedia of Type Strains, Phase IV (KMG-IV): sequencing the most valuable type-strain genomes for metagenomic binning, comparative biology and taxonomic classification.</title>
        <authorList>
            <person name="Goeker M."/>
        </authorList>
    </citation>
    <scope>NUCLEOTIDE SEQUENCE [LARGE SCALE GENOMIC DNA]</scope>
    <source>
        <strain evidence="3 4">DSM 28697</strain>
    </source>
</reference>
<dbReference type="InterPro" id="IPR050239">
    <property type="entry name" value="Sigma-70_RNA_pol_init_factors"/>
</dbReference>
<dbReference type="InterPro" id="IPR007627">
    <property type="entry name" value="RNA_pol_sigma70_r2"/>
</dbReference>
<protein>
    <submittedName>
        <fullName evidence="3">RNA polymerase sigma factor (Sigma-70 family)</fullName>
    </submittedName>
</protein>
<dbReference type="CDD" id="cd06171">
    <property type="entry name" value="Sigma70_r4"/>
    <property type="match status" value="1"/>
</dbReference>
<dbReference type="GO" id="GO:0003677">
    <property type="term" value="F:DNA binding"/>
    <property type="evidence" value="ECO:0007669"/>
    <property type="project" value="InterPro"/>
</dbReference>
<proteinExistence type="predicted"/>
<dbReference type="EMBL" id="SNYJ01000008">
    <property type="protein sequence ID" value="TDQ39207.1"/>
    <property type="molecule type" value="Genomic_DNA"/>
</dbReference>
<dbReference type="Proteomes" id="UP000295632">
    <property type="component" value="Unassembled WGS sequence"/>
</dbReference>
<dbReference type="Pfam" id="PF04542">
    <property type="entry name" value="Sigma70_r2"/>
    <property type="match status" value="1"/>
</dbReference>
<dbReference type="InterPro" id="IPR013324">
    <property type="entry name" value="RNA_pol_sigma_r3/r4-like"/>
</dbReference>
<dbReference type="Pfam" id="PF08281">
    <property type="entry name" value="Sigma70_r4_2"/>
    <property type="match status" value="1"/>
</dbReference>
<feature type="domain" description="RNA polymerase sigma factor 70 region 4 type 2" evidence="2">
    <location>
        <begin position="158"/>
        <end position="207"/>
    </location>
</feature>
<feature type="domain" description="RNA polymerase sigma-70 region 2" evidence="1">
    <location>
        <begin position="7"/>
        <end position="78"/>
    </location>
</feature>
<dbReference type="GO" id="GO:0006352">
    <property type="term" value="P:DNA-templated transcription initiation"/>
    <property type="evidence" value="ECO:0007669"/>
    <property type="project" value="InterPro"/>
</dbReference>
<name>A0A4V3D5A0_9BACI</name>